<feature type="region of interest" description="Disordered" evidence="1">
    <location>
        <begin position="47"/>
        <end position="71"/>
    </location>
</feature>
<protein>
    <submittedName>
        <fullName evidence="2">Uncharacterized protein</fullName>
    </submittedName>
</protein>
<evidence type="ECO:0000256" key="1">
    <source>
        <dbReference type="SAM" id="MobiDB-lite"/>
    </source>
</evidence>
<dbReference type="Proteomes" id="UP000799118">
    <property type="component" value="Unassembled WGS sequence"/>
</dbReference>
<keyword evidence="3" id="KW-1185">Reference proteome</keyword>
<dbReference type="EMBL" id="ML769451">
    <property type="protein sequence ID" value="KAE9400990.1"/>
    <property type="molecule type" value="Genomic_DNA"/>
</dbReference>
<name>A0A6A4HTD8_9AGAR</name>
<organism evidence="2 3">
    <name type="scientific">Gymnopus androsaceus JB14</name>
    <dbReference type="NCBI Taxonomy" id="1447944"/>
    <lineage>
        <taxon>Eukaryota</taxon>
        <taxon>Fungi</taxon>
        <taxon>Dikarya</taxon>
        <taxon>Basidiomycota</taxon>
        <taxon>Agaricomycotina</taxon>
        <taxon>Agaricomycetes</taxon>
        <taxon>Agaricomycetidae</taxon>
        <taxon>Agaricales</taxon>
        <taxon>Marasmiineae</taxon>
        <taxon>Omphalotaceae</taxon>
        <taxon>Gymnopus</taxon>
    </lineage>
</organism>
<reference evidence="2" key="1">
    <citation type="journal article" date="2019" name="Environ. Microbiol.">
        <title>Fungal ecological strategies reflected in gene transcription - a case study of two litter decomposers.</title>
        <authorList>
            <person name="Barbi F."/>
            <person name="Kohler A."/>
            <person name="Barry K."/>
            <person name="Baskaran P."/>
            <person name="Daum C."/>
            <person name="Fauchery L."/>
            <person name="Ihrmark K."/>
            <person name="Kuo A."/>
            <person name="LaButti K."/>
            <person name="Lipzen A."/>
            <person name="Morin E."/>
            <person name="Grigoriev I.V."/>
            <person name="Henrissat B."/>
            <person name="Lindahl B."/>
            <person name="Martin F."/>
        </authorList>
    </citation>
    <scope>NUCLEOTIDE SEQUENCE</scope>
    <source>
        <strain evidence="2">JB14</strain>
    </source>
</reference>
<sequence length="208" mass="23081">MDNTQTLTHDEYLKLVEENARLKTENEMLKQTRATKVTVKVVAFDIDLPTPPNSSQKRPLKSEATDNKSIQKKPKLELIGVVLPARKQSGAVTLKTTKKQASTRESTRSRSSSACRNAGEPLLAAPKPRVSISPGPGDTDSESDFGEEMFVEQMLLSKMDIDIPAPTAAVWTPRPDCFEVCRHTCPHLMPAKAPTRDSINIHLRQKNH</sequence>
<gene>
    <name evidence="2" type="ORF">BT96DRAFT_620745</name>
</gene>
<proteinExistence type="predicted"/>
<evidence type="ECO:0000313" key="2">
    <source>
        <dbReference type="EMBL" id="KAE9400990.1"/>
    </source>
</evidence>
<accession>A0A6A4HTD8</accession>
<dbReference type="AlphaFoldDB" id="A0A6A4HTD8"/>
<evidence type="ECO:0000313" key="3">
    <source>
        <dbReference type="Proteomes" id="UP000799118"/>
    </source>
</evidence>
<feature type="region of interest" description="Disordered" evidence="1">
    <location>
        <begin position="91"/>
        <end position="144"/>
    </location>
</feature>